<sequence length="66" mass="7278">MKKIIVALCAIALVFSPIGDVVFQDQDTTVEAKRYKSGKSHLTQEIAASTLTTIIPYSKIIKKILK</sequence>
<keyword evidence="1" id="KW-0732">Signal</keyword>
<evidence type="ECO:0000313" key="3">
    <source>
        <dbReference type="Proteomes" id="UP000624041"/>
    </source>
</evidence>
<name>A0A917XTC1_9BACI</name>
<feature type="chain" id="PRO_5039293002" evidence="1">
    <location>
        <begin position="20"/>
        <end position="66"/>
    </location>
</feature>
<feature type="signal peptide" evidence="1">
    <location>
        <begin position="1"/>
        <end position="19"/>
    </location>
</feature>
<dbReference type="RefSeq" id="WP_308425575.1">
    <property type="nucleotide sequence ID" value="NZ_BMOS01000004.1"/>
</dbReference>
<reference evidence="2" key="1">
    <citation type="journal article" date="2014" name="Int. J. Syst. Evol. Microbiol.">
        <title>Complete genome sequence of Corynebacterium casei LMG S-19264T (=DSM 44701T), isolated from a smear-ripened cheese.</title>
        <authorList>
            <consortium name="US DOE Joint Genome Institute (JGI-PGF)"/>
            <person name="Walter F."/>
            <person name="Albersmeier A."/>
            <person name="Kalinowski J."/>
            <person name="Ruckert C."/>
        </authorList>
    </citation>
    <scope>NUCLEOTIDE SEQUENCE</scope>
    <source>
        <strain evidence="2">JCM 17251</strain>
    </source>
</reference>
<evidence type="ECO:0000256" key="1">
    <source>
        <dbReference type="SAM" id="SignalP"/>
    </source>
</evidence>
<proteinExistence type="predicted"/>
<comment type="caution">
    <text evidence="2">The sequence shown here is derived from an EMBL/GenBank/DDBJ whole genome shotgun (WGS) entry which is preliminary data.</text>
</comment>
<reference evidence="2" key="2">
    <citation type="submission" date="2020-09" db="EMBL/GenBank/DDBJ databases">
        <authorList>
            <person name="Sun Q."/>
            <person name="Ohkuma M."/>
        </authorList>
    </citation>
    <scope>NUCLEOTIDE SEQUENCE</scope>
    <source>
        <strain evidence="2">JCM 17251</strain>
    </source>
</reference>
<dbReference type="AlphaFoldDB" id="A0A917XTC1"/>
<protein>
    <submittedName>
        <fullName evidence="2">Uncharacterized protein</fullName>
    </submittedName>
</protein>
<accession>A0A917XTC1</accession>
<organism evidence="2 3">
    <name type="scientific">Oceanobacillus indicireducens</name>
    <dbReference type="NCBI Taxonomy" id="1004261"/>
    <lineage>
        <taxon>Bacteria</taxon>
        <taxon>Bacillati</taxon>
        <taxon>Bacillota</taxon>
        <taxon>Bacilli</taxon>
        <taxon>Bacillales</taxon>
        <taxon>Bacillaceae</taxon>
        <taxon>Oceanobacillus</taxon>
    </lineage>
</organism>
<dbReference type="Proteomes" id="UP000624041">
    <property type="component" value="Unassembled WGS sequence"/>
</dbReference>
<gene>
    <name evidence="2" type="ORF">GCM10007971_08740</name>
</gene>
<evidence type="ECO:0000313" key="2">
    <source>
        <dbReference type="EMBL" id="GGN52747.1"/>
    </source>
</evidence>
<keyword evidence="3" id="KW-1185">Reference proteome</keyword>
<dbReference type="EMBL" id="BMOS01000004">
    <property type="protein sequence ID" value="GGN52747.1"/>
    <property type="molecule type" value="Genomic_DNA"/>
</dbReference>